<dbReference type="InterPro" id="IPR000998">
    <property type="entry name" value="MAM_dom"/>
</dbReference>
<dbReference type="AlphaFoldDB" id="A0A8C9RN93"/>
<dbReference type="SUPFAM" id="SSF49899">
    <property type="entry name" value="Concanavalin A-like lectins/glucanases"/>
    <property type="match status" value="5"/>
</dbReference>
<feature type="domain" description="MAM" evidence="3">
    <location>
        <begin position="1"/>
        <end position="151"/>
    </location>
</feature>
<dbReference type="PROSITE" id="PS50060">
    <property type="entry name" value="MAM_2"/>
    <property type="match status" value="5"/>
</dbReference>
<organism evidence="4 5">
    <name type="scientific">Scleropages formosus</name>
    <name type="common">Asian bonytongue</name>
    <name type="synonym">Osteoglossum formosum</name>
    <dbReference type="NCBI Taxonomy" id="113540"/>
    <lineage>
        <taxon>Eukaryota</taxon>
        <taxon>Metazoa</taxon>
        <taxon>Chordata</taxon>
        <taxon>Craniata</taxon>
        <taxon>Vertebrata</taxon>
        <taxon>Euteleostomi</taxon>
        <taxon>Actinopterygii</taxon>
        <taxon>Neopterygii</taxon>
        <taxon>Teleostei</taxon>
        <taxon>Osteoglossocephala</taxon>
        <taxon>Osteoglossomorpha</taxon>
        <taxon>Osteoglossiformes</taxon>
        <taxon>Osteoglossidae</taxon>
        <taxon>Scleropages</taxon>
    </lineage>
</organism>
<reference evidence="4" key="3">
    <citation type="submission" date="2025-09" db="UniProtKB">
        <authorList>
            <consortium name="Ensembl"/>
        </authorList>
    </citation>
    <scope>IDENTIFICATION</scope>
</reference>
<keyword evidence="2" id="KW-0812">Transmembrane</keyword>
<dbReference type="SMART" id="SM00137">
    <property type="entry name" value="MAM"/>
    <property type="match status" value="4"/>
</dbReference>
<dbReference type="GeneTree" id="ENSGT00940000164732"/>
<keyword evidence="2" id="KW-1133">Transmembrane helix</keyword>
<evidence type="ECO:0000313" key="5">
    <source>
        <dbReference type="Proteomes" id="UP000694397"/>
    </source>
</evidence>
<gene>
    <name evidence="4" type="primary">mamdc4</name>
</gene>
<dbReference type="Proteomes" id="UP000694397">
    <property type="component" value="Chromosome 6"/>
</dbReference>
<dbReference type="InterPro" id="IPR013320">
    <property type="entry name" value="ConA-like_dom_sf"/>
</dbReference>
<dbReference type="Pfam" id="PF00629">
    <property type="entry name" value="MAM"/>
    <property type="match status" value="5"/>
</dbReference>
<evidence type="ECO:0000256" key="1">
    <source>
        <dbReference type="SAM" id="MobiDB-lite"/>
    </source>
</evidence>
<dbReference type="InterPro" id="IPR051560">
    <property type="entry name" value="MAM_domain-containing"/>
</dbReference>
<evidence type="ECO:0000259" key="3">
    <source>
        <dbReference type="PROSITE" id="PS50060"/>
    </source>
</evidence>
<evidence type="ECO:0000313" key="4">
    <source>
        <dbReference type="Ensembl" id="ENSSFOP00015018470.2"/>
    </source>
</evidence>
<reference evidence="4" key="2">
    <citation type="submission" date="2025-08" db="UniProtKB">
        <authorList>
            <consortium name="Ensembl"/>
        </authorList>
    </citation>
    <scope>IDENTIFICATION</scope>
</reference>
<dbReference type="PANTHER" id="PTHR23282:SF145">
    <property type="entry name" value="APICAL ENDOSOMAL GLYCOPROTEIN ISOFORM X1"/>
    <property type="match status" value="1"/>
</dbReference>
<feature type="region of interest" description="Disordered" evidence="1">
    <location>
        <begin position="867"/>
        <end position="887"/>
    </location>
</feature>
<feature type="compositionally biased region" description="Polar residues" evidence="1">
    <location>
        <begin position="8"/>
        <end position="18"/>
    </location>
</feature>
<feature type="domain" description="MAM" evidence="3">
    <location>
        <begin position="504"/>
        <end position="665"/>
    </location>
</feature>
<dbReference type="PANTHER" id="PTHR23282">
    <property type="entry name" value="APICAL ENDOSOMAL GLYCOPROTEIN PRECURSOR"/>
    <property type="match status" value="1"/>
</dbReference>
<reference evidence="4 5" key="1">
    <citation type="submission" date="2019-04" db="EMBL/GenBank/DDBJ databases">
        <authorList>
            <consortium name="Wellcome Sanger Institute Data Sharing"/>
        </authorList>
    </citation>
    <scope>NUCLEOTIDE SEQUENCE [LARGE SCALE GENOMIC DNA]</scope>
</reference>
<evidence type="ECO:0000256" key="2">
    <source>
        <dbReference type="SAM" id="Phobius"/>
    </source>
</evidence>
<dbReference type="OrthoDB" id="8847287at2759"/>
<feature type="region of interest" description="Disordered" evidence="1">
    <location>
        <begin position="8"/>
        <end position="28"/>
    </location>
</feature>
<name>A0A8C9RN93_SCLFO</name>
<feature type="domain" description="MAM" evidence="3">
    <location>
        <begin position="668"/>
        <end position="827"/>
    </location>
</feature>
<feature type="domain" description="MAM" evidence="3">
    <location>
        <begin position="353"/>
        <end position="502"/>
    </location>
</feature>
<dbReference type="CDD" id="cd06263">
    <property type="entry name" value="MAM"/>
    <property type="match status" value="4"/>
</dbReference>
<sequence length="887" mass="98342">ISQLKFQRSSQQNISVSGNPMDGPGRDHTANKASGHFLYLTKPSNGELKNDWSSFQSPVLEPTNSTHPCRMTMYTHQFGPRSGGLSVLMVYAGGMPAVWERGGELGDLWVKAEVEFVVHSTFQILFVGAIRDREFGGIAIDDIVMSPGCRKSNESSPSVDFPNPPKHPCTESSKLCDFQVDCDSGEDENQCGDFSFQNGNKGWTDSSLGTQGWALYRQNDTSIEEYLYVTEAPGQQLTEARTRSPLLGPSGPACTLRFTYSLTGSTPDIGEVSVSLIDKVLHTQSRLWEFTEKTEGTPSEWVKEVYIGARDHRFQLEFGGFIRQLSSDSKIRVKNVRYLGCHPKYIPAIISGLSCNFEDGLCGWYQDQVDNFDWLYLLGMDHTIGTGNCLTVDMWIHSLRGLSGRLLSLPQLPTAKEFCMSFYYKLYGPQTGALSVKVLHSDGSESLLWTASGAHSNNWHRGLCSVPQQLISFQLIFEALRTGFDGRVAIDDVMILDHPCTAPDICSFEGTHCGYTSSGPARWVHQNSAYGGVQPGPQFDHTLETNKGYYMITDSGVHVLPSGHMTSLTSSFRNAAPFGECVQFWYHMRGDSPGTLNVYMKPRQGERVRVFSQSQRQGGAWRYGYGTINSTGDWQVLVIEVEGAGGEEAHVAIDDITFTPHSCPRQDAECNLEEDLCSWFNTQNSSLDLLDWQLSSAMGNSYIAPPFDHTLGTNKGHFLFLPSSLRNTSGQNAWLLSPPLPPTKGTCLRFWVYRPTSHDAKLNVIKLSEGESTNLLSLGEVIGVWRRFDINITSQNEYQIVFEGIKGTDGVVALDDIKYTLGINCVGQNMDSPEESIAVSIVVLILLLVVLVGLLVWFLRRMGQPESTQPRAQEQPDGFSNVAYDTE</sequence>
<dbReference type="Gene3D" id="2.60.120.200">
    <property type="match status" value="5"/>
</dbReference>
<proteinExistence type="predicted"/>
<protein>
    <recommendedName>
        <fullName evidence="3">MAM domain-containing protein</fullName>
    </recommendedName>
</protein>
<dbReference type="Ensembl" id="ENSSFOT00015018682.2">
    <property type="protein sequence ID" value="ENSSFOP00015018470.2"/>
    <property type="gene ID" value="ENSSFOG00015011793.2"/>
</dbReference>
<dbReference type="GO" id="GO:0016020">
    <property type="term" value="C:membrane"/>
    <property type="evidence" value="ECO:0007669"/>
    <property type="project" value="InterPro"/>
</dbReference>
<keyword evidence="5" id="KW-1185">Reference proteome</keyword>
<keyword evidence="2" id="KW-0472">Membrane</keyword>
<feature type="transmembrane region" description="Helical" evidence="2">
    <location>
        <begin position="837"/>
        <end position="859"/>
    </location>
</feature>
<accession>A0A8C9RN93</accession>
<feature type="domain" description="MAM" evidence="3">
    <location>
        <begin position="174"/>
        <end position="343"/>
    </location>
</feature>